<evidence type="ECO:0000313" key="1">
    <source>
        <dbReference type="EMBL" id="MFB2875291.1"/>
    </source>
</evidence>
<dbReference type="EMBL" id="JBHFNQ010000003">
    <property type="protein sequence ID" value="MFB2875291.1"/>
    <property type="molecule type" value="Genomic_DNA"/>
</dbReference>
<reference evidence="1 2" key="1">
    <citation type="submission" date="2024-09" db="EMBL/GenBank/DDBJ databases">
        <title>Floridaenema gen nov. (Aerosakkonemataceae, Aerosakkonematales ord. nov., Cyanobacteria) from benthic tropical and subtropical fresh waters, with the description of four new species.</title>
        <authorList>
            <person name="Moretto J.A."/>
            <person name="Berthold D.E."/>
            <person name="Lefler F.W."/>
            <person name="Huang I.-S."/>
            <person name="Laughinghouse H. IV."/>
        </authorList>
    </citation>
    <scope>NUCLEOTIDE SEQUENCE [LARGE SCALE GENOMIC DNA]</scope>
    <source>
        <strain evidence="1 2">BLCC-F46</strain>
    </source>
</reference>
<sequence length="117" mass="13860">MIKFVGQVKLRNRRRVYYQENFYRVEQVNPNREQVTYSYDIPDKAVEYLHNKLKGYKVTKEDASTVLKPVAKNLNLPYTYGWKLDYYAQETLIVLVALGKARLSQEGRGYFYTIAYS</sequence>
<name>A0ABV4WYY5_9CYAN</name>
<accession>A0ABV4WYY5</accession>
<gene>
    <name evidence="1" type="ORF">ACE1CC_00200</name>
</gene>
<keyword evidence="2" id="KW-1185">Reference proteome</keyword>
<protein>
    <submittedName>
        <fullName evidence="1">Uncharacterized protein</fullName>
    </submittedName>
</protein>
<dbReference type="RefSeq" id="WP_413268458.1">
    <property type="nucleotide sequence ID" value="NZ_JBHFNQ010000003.1"/>
</dbReference>
<organism evidence="1 2">
    <name type="scientific">Floridaenema aerugineum BLCC-F46</name>
    <dbReference type="NCBI Taxonomy" id="3153654"/>
    <lineage>
        <taxon>Bacteria</taxon>
        <taxon>Bacillati</taxon>
        <taxon>Cyanobacteriota</taxon>
        <taxon>Cyanophyceae</taxon>
        <taxon>Oscillatoriophycideae</taxon>
        <taxon>Aerosakkonematales</taxon>
        <taxon>Aerosakkonemataceae</taxon>
        <taxon>Floridanema</taxon>
        <taxon>Floridanema aerugineum</taxon>
    </lineage>
</organism>
<evidence type="ECO:0000313" key="2">
    <source>
        <dbReference type="Proteomes" id="UP001576774"/>
    </source>
</evidence>
<proteinExistence type="predicted"/>
<comment type="caution">
    <text evidence="1">The sequence shown here is derived from an EMBL/GenBank/DDBJ whole genome shotgun (WGS) entry which is preliminary data.</text>
</comment>
<dbReference type="Proteomes" id="UP001576774">
    <property type="component" value="Unassembled WGS sequence"/>
</dbReference>